<evidence type="ECO:0000313" key="5">
    <source>
        <dbReference type="Proteomes" id="UP000094197"/>
    </source>
</evidence>
<dbReference type="GO" id="GO:0003677">
    <property type="term" value="F:DNA binding"/>
    <property type="evidence" value="ECO:0007669"/>
    <property type="project" value="UniProtKB-UniRule"/>
</dbReference>
<sequence>MNSKKKKVRNPVQNRSIERKEKIIEAAYKLVKQRGYSETGIRDIVEVAEVSIGTFYAYYRDKSDIALEIIRKYSEEFYGNLAGDTIDSLKGETDLAIILYEILLRMKKSALKNPKLHRELAVLSLTDEKIAVAVKKIERERIQKEASKLLQHFGGTLELRSEPTSLLIAQRAMDDIVSYMVLHGFDVDPETVLRETALMISSYLLRK</sequence>
<dbReference type="InterPro" id="IPR009057">
    <property type="entry name" value="Homeodomain-like_sf"/>
</dbReference>
<dbReference type="InterPro" id="IPR001647">
    <property type="entry name" value="HTH_TetR"/>
</dbReference>
<dbReference type="PROSITE" id="PS50977">
    <property type="entry name" value="HTH_TETR_2"/>
    <property type="match status" value="1"/>
</dbReference>
<feature type="domain" description="HTH tetR-type" evidence="3">
    <location>
        <begin position="17"/>
        <end position="77"/>
    </location>
</feature>
<name>A0A1D7UXC6_9LEPT</name>
<dbReference type="KEGG" id="laj:A0128_10495"/>
<organism evidence="4 5">
    <name type="scientific">Leptospira tipperaryensis</name>
    <dbReference type="NCBI Taxonomy" id="2564040"/>
    <lineage>
        <taxon>Bacteria</taxon>
        <taxon>Pseudomonadati</taxon>
        <taxon>Spirochaetota</taxon>
        <taxon>Spirochaetia</taxon>
        <taxon>Leptospirales</taxon>
        <taxon>Leptospiraceae</taxon>
        <taxon>Leptospira</taxon>
    </lineage>
</organism>
<dbReference type="RefSeq" id="WP_069607463.1">
    <property type="nucleotide sequence ID" value="NZ_CP015217.1"/>
</dbReference>
<dbReference type="SUPFAM" id="SSF46689">
    <property type="entry name" value="Homeodomain-like"/>
    <property type="match status" value="1"/>
</dbReference>
<gene>
    <name evidence="4" type="ORF">A0128_10495</name>
</gene>
<keyword evidence="5" id="KW-1185">Reference proteome</keyword>
<dbReference type="Pfam" id="PF00440">
    <property type="entry name" value="TetR_N"/>
    <property type="match status" value="1"/>
</dbReference>
<evidence type="ECO:0000256" key="2">
    <source>
        <dbReference type="PROSITE-ProRule" id="PRU00335"/>
    </source>
</evidence>
<dbReference type="Gene3D" id="1.10.10.60">
    <property type="entry name" value="Homeodomain-like"/>
    <property type="match status" value="1"/>
</dbReference>
<reference evidence="4 5" key="1">
    <citation type="submission" date="2016-04" db="EMBL/GenBank/DDBJ databases">
        <title>Complete genome seqeunce of Leptospira alstonii serovar Room22.</title>
        <authorList>
            <person name="Nally J.E."/>
            <person name="Bayles D.O."/>
            <person name="Hurley D."/>
            <person name="Fanning S."/>
            <person name="McMahon B.J."/>
            <person name="Arent Z."/>
        </authorList>
    </citation>
    <scope>NUCLEOTIDE SEQUENCE [LARGE SCALE GENOMIC DNA]</scope>
    <source>
        <strain evidence="4 5">GWTS #1</strain>
    </source>
</reference>
<dbReference type="PANTHER" id="PTHR43479">
    <property type="entry name" value="ACREF/ENVCD OPERON REPRESSOR-RELATED"/>
    <property type="match status" value="1"/>
</dbReference>
<proteinExistence type="predicted"/>
<dbReference type="Gene3D" id="1.10.357.10">
    <property type="entry name" value="Tetracycline Repressor, domain 2"/>
    <property type="match status" value="1"/>
</dbReference>
<evidence type="ECO:0000313" key="4">
    <source>
        <dbReference type="EMBL" id="AOP34236.1"/>
    </source>
</evidence>
<dbReference type="PANTHER" id="PTHR43479:SF11">
    <property type="entry name" value="ACREF_ENVCD OPERON REPRESSOR-RELATED"/>
    <property type="match status" value="1"/>
</dbReference>
<dbReference type="AlphaFoldDB" id="A0A1D7UXC6"/>
<dbReference type="PRINTS" id="PR00455">
    <property type="entry name" value="HTHTETR"/>
</dbReference>
<evidence type="ECO:0000256" key="1">
    <source>
        <dbReference type="ARBA" id="ARBA00023125"/>
    </source>
</evidence>
<evidence type="ECO:0000259" key="3">
    <source>
        <dbReference type="PROSITE" id="PS50977"/>
    </source>
</evidence>
<dbReference type="EMBL" id="CP015217">
    <property type="protein sequence ID" value="AOP34236.1"/>
    <property type="molecule type" value="Genomic_DNA"/>
</dbReference>
<keyword evidence="1 2" id="KW-0238">DNA-binding</keyword>
<dbReference type="InterPro" id="IPR050624">
    <property type="entry name" value="HTH-type_Tx_Regulator"/>
</dbReference>
<feature type="DNA-binding region" description="H-T-H motif" evidence="2">
    <location>
        <begin position="40"/>
        <end position="59"/>
    </location>
</feature>
<accession>A0A1D7UXC6</accession>
<dbReference type="OrthoDB" id="9808476at2"/>
<protein>
    <submittedName>
        <fullName evidence="4">TetR family transcriptional regulator</fullName>
    </submittedName>
</protein>
<dbReference type="Proteomes" id="UP000094197">
    <property type="component" value="Chromosome 1"/>
</dbReference>